<dbReference type="EMBL" id="KM017071">
    <property type="protein sequence ID" value="AJW29550.1"/>
    <property type="molecule type" value="Genomic_DNA"/>
</dbReference>
<dbReference type="SUPFAM" id="SSF54593">
    <property type="entry name" value="Glyoxalase/Bleomycin resistance protein/Dihydroxybiphenyl dioxygenase"/>
    <property type="match status" value="1"/>
</dbReference>
<dbReference type="InterPro" id="IPR029068">
    <property type="entry name" value="Glyas_Bleomycin-R_OHBP_Dase"/>
</dbReference>
<reference evidence="2" key="1">
    <citation type="submission" date="2014-06" db="EMBL/GenBank/DDBJ databases">
        <title>Molecular and ecological studies on carbamate pesticide degrading bacteria isolated from agricultural soils.</title>
        <authorList>
            <person name="Kim D.-U."/>
            <person name="Ka J.-O."/>
        </authorList>
    </citation>
    <scope>NUCLEOTIDE SEQUENCE</scope>
    <source>
        <strain evidence="2">JE1</strain>
        <plasmid evidence="2">pJE1</plasmid>
    </source>
</reference>
<evidence type="ECO:0000313" key="2">
    <source>
        <dbReference type="EMBL" id="AJW29550.1"/>
    </source>
</evidence>
<protein>
    <recommendedName>
        <fullName evidence="1">VOC domain-containing protein</fullName>
    </recommendedName>
</protein>
<geneLocation type="plasmid" evidence="2">
    <name>pJE1</name>
</geneLocation>
<proteinExistence type="predicted"/>
<sequence>MRFHHMCIVTTNIERQIRMWEDLMGFETKVKMTIPDGDDWAPDVMAPRALLEDLYKVPGATATVAVLLSKEGAMIELLEPHVPTTRQTPPEQLRYADTGIHELGLVMEGIDDFFEKVRAQGYETQTEYVWPCATMGKTFLFYDPDGNLIQIWEHGPDAPAELRVG</sequence>
<dbReference type="InterPro" id="IPR037523">
    <property type="entry name" value="VOC_core"/>
</dbReference>
<gene>
    <name evidence="2" type="ORF">pJE1_128</name>
</gene>
<dbReference type="Pfam" id="PF00903">
    <property type="entry name" value="Glyoxalase"/>
    <property type="match status" value="1"/>
</dbReference>
<feature type="domain" description="VOC" evidence="1">
    <location>
        <begin position="2"/>
        <end position="154"/>
    </location>
</feature>
<dbReference type="InterPro" id="IPR004360">
    <property type="entry name" value="Glyas_Fos-R_dOase_dom"/>
</dbReference>
<name>A0A0D4ZZW6_9SPHN</name>
<organism evidence="2">
    <name type="scientific">Sphingomonas sp. JE1</name>
    <dbReference type="NCBI Taxonomy" id="1628059"/>
    <lineage>
        <taxon>Bacteria</taxon>
        <taxon>Pseudomonadati</taxon>
        <taxon>Pseudomonadota</taxon>
        <taxon>Alphaproteobacteria</taxon>
        <taxon>Sphingomonadales</taxon>
        <taxon>Sphingomonadaceae</taxon>
        <taxon>Sphingomonas</taxon>
    </lineage>
</organism>
<dbReference type="AlphaFoldDB" id="A0A0D4ZZW6"/>
<accession>A0A0D4ZZW6</accession>
<keyword evidence="2" id="KW-0614">Plasmid</keyword>
<dbReference type="Gene3D" id="3.10.180.10">
    <property type="entry name" value="2,3-Dihydroxybiphenyl 1,2-Dioxygenase, domain 1"/>
    <property type="match status" value="1"/>
</dbReference>
<dbReference type="PROSITE" id="PS51819">
    <property type="entry name" value="VOC"/>
    <property type="match status" value="1"/>
</dbReference>
<evidence type="ECO:0000259" key="1">
    <source>
        <dbReference type="PROSITE" id="PS51819"/>
    </source>
</evidence>